<reference evidence="1 2" key="1">
    <citation type="submission" date="2019-09" db="EMBL/GenBank/DDBJ databases">
        <authorList>
            <person name="Chandra G."/>
            <person name="Truman W A."/>
        </authorList>
    </citation>
    <scope>NUCLEOTIDE SEQUENCE [LARGE SCALE GENOMIC DNA]</scope>
    <source>
        <strain evidence="1">PS710</strain>
    </source>
</reference>
<dbReference type="Proteomes" id="UP000381093">
    <property type="component" value="Unassembled WGS sequence"/>
</dbReference>
<accession>A0A5E7CDE4</accession>
<name>A0A5E7CDE4_PSEFL</name>
<evidence type="ECO:0008006" key="3">
    <source>
        <dbReference type="Google" id="ProtNLM"/>
    </source>
</evidence>
<evidence type="ECO:0000313" key="1">
    <source>
        <dbReference type="EMBL" id="VVO02873.1"/>
    </source>
</evidence>
<dbReference type="AlphaFoldDB" id="A0A5E7CDE4"/>
<evidence type="ECO:0000313" key="2">
    <source>
        <dbReference type="Proteomes" id="UP000381093"/>
    </source>
</evidence>
<proteinExistence type="predicted"/>
<sequence>MSLKTISSLNALCLLLVGCVSTPKDEMPSRALQITNAAEIQGVRDVSYKKMQEGGPLNQVAPHTSLFNATLDYYSIGWAGGISGLVGQAVSGAYGQFIAWVPESEASSGEEAVAKTKALLENSPYWPELQNNQKQKWGWKAEPRRMPYGDNRMNTFLNPVKSFIFTPPPLVEAPSFIGGKAYGPIYFSAPNVIAWDKQNTNVENFSKMSKALPSWIYLYKPTLEFKTIVPVVYNKGDLMIFVTQPVQKRQ</sequence>
<protein>
    <recommendedName>
        <fullName evidence="3">Lipoprotein</fullName>
    </recommendedName>
</protein>
<gene>
    <name evidence="1" type="ORF">PS710_02809</name>
</gene>
<organism evidence="1 2">
    <name type="scientific">Pseudomonas fluorescens</name>
    <dbReference type="NCBI Taxonomy" id="294"/>
    <lineage>
        <taxon>Bacteria</taxon>
        <taxon>Pseudomonadati</taxon>
        <taxon>Pseudomonadota</taxon>
        <taxon>Gammaproteobacteria</taxon>
        <taxon>Pseudomonadales</taxon>
        <taxon>Pseudomonadaceae</taxon>
        <taxon>Pseudomonas</taxon>
    </lineage>
</organism>
<dbReference type="PROSITE" id="PS51257">
    <property type="entry name" value="PROKAR_LIPOPROTEIN"/>
    <property type="match status" value="1"/>
</dbReference>
<dbReference type="EMBL" id="CABVHW010000008">
    <property type="protein sequence ID" value="VVO02873.1"/>
    <property type="molecule type" value="Genomic_DNA"/>
</dbReference>
<dbReference type="RefSeq" id="WP_150765063.1">
    <property type="nucleotide sequence ID" value="NZ_CABVHW010000008.1"/>
</dbReference>